<name>A0A3Q3WFE4_MOLML</name>
<protein>
    <recommendedName>
        <fullName evidence="11">G-protein coupled receptors family 1 profile domain-containing protein</fullName>
    </recommendedName>
</protein>
<keyword evidence="2" id="KW-1003">Cell membrane</keyword>
<accession>A0A3Q3WFE4</accession>
<evidence type="ECO:0000256" key="8">
    <source>
        <dbReference type="ARBA" id="ARBA00023224"/>
    </source>
</evidence>
<dbReference type="GO" id="GO:0001594">
    <property type="term" value="F:trace-amine receptor activity"/>
    <property type="evidence" value="ECO:0007669"/>
    <property type="project" value="TreeGrafter"/>
</dbReference>
<dbReference type="Ensembl" id="ENSMMOT00000013624.1">
    <property type="protein sequence ID" value="ENSMMOP00000013403.1"/>
    <property type="gene ID" value="ENSMMOG00000010289.1"/>
</dbReference>
<keyword evidence="8 9" id="KW-0807">Transducer</keyword>
<dbReference type="OMA" id="IINSRRY"/>
<keyword evidence="13" id="KW-1185">Reference proteome</keyword>
<feature type="transmembrane region" description="Helical" evidence="10">
    <location>
        <begin position="101"/>
        <end position="121"/>
    </location>
</feature>
<dbReference type="InterPro" id="IPR050569">
    <property type="entry name" value="TAAR"/>
</dbReference>
<keyword evidence="7 9" id="KW-0675">Receptor</keyword>
<evidence type="ECO:0000256" key="9">
    <source>
        <dbReference type="RuleBase" id="RU000688"/>
    </source>
</evidence>
<dbReference type="PROSITE" id="PS50262">
    <property type="entry name" value="G_PROTEIN_RECEP_F1_2"/>
    <property type="match status" value="1"/>
</dbReference>
<evidence type="ECO:0000256" key="3">
    <source>
        <dbReference type="ARBA" id="ARBA00022692"/>
    </source>
</evidence>
<comment type="subcellular location">
    <subcellularLocation>
        <location evidence="1">Cell membrane</location>
        <topology evidence="1">Multi-pass membrane protein</topology>
    </subcellularLocation>
</comment>
<evidence type="ECO:0000256" key="7">
    <source>
        <dbReference type="ARBA" id="ARBA00023170"/>
    </source>
</evidence>
<dbReference type="STRING" id="94237.ENSMMOP00000013403"/>
<keyword evidence="5 9" id="KW-0297">G-protein coupled receptor</keyword>
<evidence type="ECO:0000256" key="2">
    <source>
        <dbReference type="ARBA" id="ARBA00022475"/>
    </source>
</evidence>
<dbReference type="PRINTS" id="PR00237">
    <property type="entry name" value="GPCRRHODOPSN"/>
</dbReference>
<reference evidence="12" key="2">
    <citation type="submission" date="2025-09" db="UniProtKB">
        <authorList>
            <consortium name="Ensembl"/>
        </authorList>
    </citation>
    <scope>IDENTIFICATION</scope>
</reference>
<evidence type="ECO:0000256" key="10">
    <source>
        <dbReference type="SAM" id="Phobius"/>
    </source>
</evidence>
<dbReference type="PANTHER" id="PTHR24249">
    <property type="entry name" value="HISTAMINE RECEPTOR-RELATED G-PROTEIN COUPLED RECEPTOR"/>
    <property type="match status" value="1"/>
</dbReference>
<dbReference type="GO" id="GO:0005886">
    <property type="term" value="C:plasma membrane"/>
    <property type="evidence" value="ECO:0007669"/>
    <property type="project" value="UniProtKB-SubCell"/>
</dbReference>
<dbReference type="PANTHER" id="PTHR24249:SF381">
    <property type="entry name" value="TRACE AMINE ASSOCIATED RECEPTOR 19P-RELATED"/>
    <property type="match status" value="1"/>
</dbReference>
<evidence type="ECO:0000256" key="4">
    <source>
        <dbReference type="ARBA" id="ARBA00022989"/>
    </source>
</evidence>
<keyword evidence="3 9" id="KW-0812">Transmembrane</keyword>
<feature type="transmembrane region" description="Helical" evidence="10">
    <location>
        <begin position="160"/>
        <end position="181"/>
    </location>
</feature>
<dbReference type="InterPro" id="IPR017452">
    <property type="entry name" value="GPCR_Rhodpsn_7TM"/>
</dbReference>
<feature type="transmembrane region" description="Helical" evidence="10">
    <location>
        <begin position="77"/>
        <end position="94"/>
    </location>
</feature>
<organism evidence="12 13">
    <name type="scientific">Mola mola</name>
    <name type="common">Ocean sunfish</name>
    <name type="synonym">Tetraodon mola</name>
    <dbReference type="NCBI Taxonomy" id="94237"/>
    <lineage>
        <taxon>Eukaryota</taxon>
        <taxon>Metazoa</taxon>
        <taxon>Chordata</taxon>
        <taxon>Craniata</taxon>
        <taxon>Vertebrata</taxon>
        <taxon>Euteleostomi</taxon>
        <taxon>Actinopterygii</taxon>
        <taxon>Neopterygii</taxon>
        <taxon>Teleostei</taxon>
        <taxon>Neoteleostei</taxon>
        <taxon>Acanthomorphata</taxon>
        <taxon>Eupercaria</taxon>
        <taxon>Tetraodontiformes</taxon>
        <taxon>Molidae</taxon>
        <taxon>Mola</taxon>
    </lineage>
</organism>
<dbReference type="Proteomes" id="UP000261620">
    <property type="component" value="Unplaced"/>
</dbReference>
<evidence type="ECO:0000256" key="6">
    <source>
        <dbReference type="ARBA" id="ARBA00023136"/>
    </source>
</evidence>
<evidence type="ECO:0000259" key="11">
    <source>
        <dbReference type="PROSITE" id="PS50262"/>
    </source>
</evidence>
<dbReference type="PROSITE" id="PS00237">
    <property type="entry name" value="G_PROTEIN_RECEP_F1_1"/>
    <property type="match status" value="1"/>
</dbReference>
<dbReference type="AlphaFoldDB" id="A0A3Q3WFE4"/>
<feature type="transmembrane region" description="Helical" evidence="10">
    <location>
        <begin position="193"/>
        <end position="212"/>
    </location>
</feature>
<dbReference type="InterPro" id="IPR000276">
    <property type="entry name" value="GPCR_Rhodpsn"/>
</dbReference>
<reference evidence="12" key="1">
    <citation type="submission" date="2025-08" db="UniProtKB">
        <authorList>
            <consortium name="Ensembl"/>
        </authorList>
    </citation>
    <scope>IDENTIFICATION</scope>
</reference>
<dbReference type="Pfam" id="PF00001">
    <property type="entry name" value="7tm_1"/>
    <property type="match status" value="1"/>
</dbReference>
<comment type="similarity">
    <text evidence="9">Belongs to the G-protein coupled receptor 1 family.</text>
</comment>
<evidence type="ECO:0000313" key="13">
    <source>
        <dbReference type="Proteomes" id="UP000261620"/>
    </source>
</evidence>
<keyword evidence="4 10" id="KW-1133">Transmembrane helix</keyword>
<feature type="transmembrane region" description="Helical" evidence="10">
    <location>
        <begin position="41"/>
        <end position="65"/>
    </location>
</feature>
<dbReference type="Gene3D" id="1.20.1070.10">
    <property type="entry name" value="Rhodopsin 7-helix transmembrane proteins"/>
    <property type="match status" value="1"/>
</dbReference>
<dbReference type="SUPFAM" id="SSF81321">
    <property type="entry name" value="Family A G protein-coupled receptor-like"/>
    <property type="match status" value="1"/>
</dbReference>
<feature type="domain" description="G-protein coupled receptors family 1 profile" evidence="11">
    <location>
        <begin position="57"/>
        <end position="213"/>
    </location>
</feature>
<keyword evidence="6 10" id="KW-0472">Membrane</keyword>
<evidence type="ECO:0000256" key="1">
    <source>
        <dbReference type="ARBA" id="ARBA00004651"/>
    </source>
</evidence>
<sequence length="213" mass="23929">DVIKRNFSGSSHLIHTWEPVLCFPNINSSCKRLSRPLSETAVFITLLAFASLLTVILNLFVVISISHFRQLHTPTNALLLSLAVADLVVGLLVMPIEGLRYIQTCWVMGVLMCALTPYVSYTLVSVSLGNMVLISIDRYLAICDPLLYSTKITLNRVKNVICLCWVISLLYNGCILMRHLGQPDRLSSCHGEFCLTFLYCKTTISILLYYSLY</sequence>
<proteinExistence type="inferred from homology"/>
<evidence type="ECO:0000313" key="12">
    <source>
        <dbReference type="Ensembl" id="ENSMMOP00000013403.1"/>
    </source>
</evidence>
<evidence type="ECO:0000256" key="5">
    <source>
        <dbReference type="ARBA" id="ARBA00023040"/>
    </source>
</evidence>